<dbReference type="AlphaFoldDB" id="A0A7W6BPI4"/>
<evidence type="ECO:0000256" key="4">
    <source>
        <dbReference type="ARBA" id="ARBA00023004"/>
    </source>
</evidence>
<keyword evidence="9" id="KW-1185">Reference proteome</keyword>
<evidence type="ECO:0000256" key="1">
    <source>
        <dbReference type="ARBA" id="ARBA00022714"/>
    </source>
</evidence>
<name>A0A7W6BPI4_9SPHN</name>
<accession>A0A7W6BPI4</accession>
<evidence type="ECO:0000313" key="8">
    <source>
        <dbReference type="EMBL" id="MBB3927382.1"/>
    </source>
</evidence>
<dbReference type="GO" id="GO:0051537">
    <property type="term" value="F:2 iron, 2 sulfur cluster binding"/>
    <property type="evidence" value="ECO:0007669"/>
    <property type="project" value="UniProtKB-KW"/>
</dbReference>
<dbReference type="PANTHER" id="PTHR21266">
    <property type="entry name" value="IRON-SULFUR DOMAIN CONTAINING PROTEIN"/>
    <property type="match status" value="1"/>
</dbReference>
<dbReference type="Proteomes" id="UP000571950">
    <property type="component" value="Unassembled WGS sequence"/>
</dbReference>
<dbReference type="GO" id="GO:0018489">
    <property type="term" value="F:vanillate monooxygenase activity"/>
    <property type="evidence" value="ECO:0007669"/>
    <property type="project" value="UniProtKB-EC"/>
</dbReference>
<evidence type="ECO:0000256" key="5">
    <source>
        <dbReference type="ARBA" id="ARBA00023014"/>
    </source>
</evidence>
<dbReference type="InterPro" id="IPR044043">
    <property type="entry name" value="VanA_C_cat"/>
</dbReference>
<feature type="region of interest" description="Disordered" evidence="6">
    <location>
        <begin position="348"/>
        <end position="367"/>
    </location>
</feature>
<dbReference type="Gene3D" id="2.102.10.10">
    <property type="entry name" value="Rieske [2Fe-2S] iron-sulphur domain"/>
    <property type="match status" value="1"/>
</dbReference>
<keyword evidence="8" id="KW-0503">Monooxygenase</keyword>
<dbReference type="PANTHER" id="PTHR21266:SF60">
    <property type="entry name" value="3-KETOSTEROID-9-ALPHA-MONOOXYGENASE, OXYGENASE COMPONENT"/>
    <property type="match status" value="1"/>
</dbReference>
<protein>
    <submittedName>
        <fullName evidence="8">Vanillate O-demethylase monooxygenase subunit</fullName>
        <ecNumber evidence="8">1.14.13.82</ecNumber>
    </submittedName>
</protein>
<dbReference type="PROSITE" id="PS51296">
    <property type="entry name" value="RIESKE"/>
    <property type="match status" value="1"/>
</dbReference>
<reference evidence="8 9" key="1">
    <citation type="submission" date="2020-08" db="EMBL/GenBank/DDBJ databases">
        <title>Genomic Encyclopedia of Type Strains, Phase IV (KMG-IV): sequencing the most valuable type-strain genomes for metagenomic binning, comparative biology and taxonomic classification.</title>
        <authorList>
            <person name="Goeker M."/>
        </authorList>
    </citation>
    <scope>NUCLEOTIDE SEQUENCE [LARGE SCALE GENOMIC DNA]</scope>
    <source>
        <strain evidence="8 9">DSM 26189</strain>
    </source>
</reference>
<keyword evidence="1" id="KW-0001">2Fe-2S</keyword>
<dbReference type="Gene3D" id="3.90.380.10">
    <property type="entry name" value="Naphthalene 1,2-dioxygenase Alpha Subunit, Chain A, domain 1"/>
    <property type="match status" value="1"/>
</dbReference>
<keyword evidence="2" id="KW-0479">Metal-binding</keyword>
<proteinExistence type="predicted"/>
<dbReference type="SUPFAM" id="SSF50022">
    <property type="entry name" value="ISP domain"/>
    <property type="match status" value="1"/>
</dbReference>
<evidence type="ECO:0000313" key="9">
    <source>
        <dbReference type="Proteomes" id="UP000571950"/>
    </source>
</evidence>
<dbReference type="GO" id="GO:0008168">
    <property type="term" value="F:methyltransferase activity"/>
    <property type="evidence" value="ECO:0007669"/>
    <property type="project" value="UniProtKB-KW"/>
</dbReference>
<dbReference type="Pfam" id="PF00355">
    <property type="entry name" value="Rieske"/>
    <property type="match status" value="1"/>
</dbReference>
<evidence type="ECO:0000259" key="7">
    <source>
        <dbReference type="PROSITE" id="PS51296"/>
    </source>
</evidence>
<dbReference type="InterPro" id="IPR017941">
    <property type="entry name" value="Rieske_2Fe-2S"/>
</dbReference>
<dbReference type="SUPFAM" id="SSF55961">
    <property type="entry name" value="Bet v1-like"/>
    <property type="match status" value="1"/>
</dbReference>
<gene>
    <name evidence="8" type="ORF">GGR43_003111</name>
</gene>
<evidence type="ECO:0000256" key="6">
    <source>
        <dbReference type="SAM" id="MobiDB-lite"/>
    </source>
</evidence>
<dbReference type="EC" id="1.14.13.82" evidence="8"/>
<keyword evidence="3 8" id="KW-0560">Oxidoreductase</keyword>
<organism evidence="8 9">
    <name type="scientific">Sphingobium jiangsuense</name>
    <dbReference type="NCBI Taxonomy" id="870476"/>
    <lineage>
        <taxon>Bacteria</taxon>
        <taxon>Pseudomonadati</taxon>
        <taxon>Pseudomonadota</taxon>
        <taxon>Alphaproteobacteria</taxon>
        <taxon>Sphingomonadales</taxon>
        <taxon>Sphingomonadaceae</taxon>
        <taxon>Sphingobium</taxon>
    </lineage>
</organism>
<keyword evidence="4" id="KW-0408">Iron</keyword>
<keyword evidence="8" id="KW-0808">Transferase</keyword>
<dbReference type="InterPro" id="IPR036922">
    <property type="entry name" value="Rieske_2Fe-2S_sf"/>
</dbReference>
<keyword evidence="8" id="KW-0489">Methyltransferase</keyword>
<dbReference type="GO" id="GO:0032259">
    <property type="term" value="P:methylation"/>
    <property type="evidence" value="ECO:0007669"/>
    <property type="project" value="UniProtKB-KW"/>
</dbReference>
<dbReference type="InterPro" id="IPR050584">
    <property type="entry name" value="Cholesterol_7-desaturase"/>
</dbReference>
<feature type="domain" description="Rieske" evidence="7">
    <location>
        <begin position="9"/>
        <end position="112"/>
    </location>
</feature>
<sequence length="367" mass="40932">MLKYLRNCWYAAAYADEVGDTPLERQLLGHHVVLFRDEAGRAAILEDRCPHRFAPLSSGQVVGDTIQCPYHGLRFDRTGACTHNPHMKGGGPLKAASVRSWPVLEKYGILWLWPGDPELARPEALPRVEFLERPEEYSVVKGLLHVRGHYELVVDNLLDLSHAAYIHPQFAGGQYSIEELLAATTQKLERRDRSIVNHRMRSGLAAPAASQALFGFDADMPVHTESTMTWHPPAMLDFAAGSWVVDTPKEEGAHIPQLHFITPETEFTSHYFFVNGRNRRRDDPEVDKALLDFFDLAFARQDEPMIEKVQRRMGAVSDINELHPILLATDAAPVSARRLLAQLIAEEERAAGQGGPGGPDRATVAAE</sequence>
<dbReference type="Pfam" id="PF19112">
    <property type="entry name" value="VanA_C"/>
    <property type="match status" value="1"/>
</dbReference>
<dbReference type="RefSeq" id="WP_188072878.1">
    <property type="nucleotide sequence ID" value="NZ_BSPS01000034.1"/>
</dbReference>
<dbReference type="EMBL" id="JACIDT010000011">
    <property type="protein sequence ID" value="MBB3927382.1"/>
    <property type="molecule type" value="Genomic_DNA"/>
</dbReference>
<dbReference type="GO" id="GO:0046872">
    <property type="term" value="F:metal ion binding"/>
    <property type="evidence" value="ECO:0007669"/>
    <property type="project" value="UniProtKB-KW"/>
</dbReference>
<evidence type="ECO:0000256" key="3">
    <source>
        <dbReference type="ARBA" id="ARBA00023002"/>
    </source>
</evidence>
<keyword evidence="5" id="KW-0411">Iron-sulfur</keyword>
<evidence type="ECO:0000256" key="2">
    <source>
        <dbReference type="ARBA" id="ARBA00022723"/>
    </source>
</evidence>
<comment type="caution">
    <text evidence="8">The sequence shown here is derived from an EMBL/GenBank/DDBJ whole genome shotgun (WGS) entry which is preliminary data.</text>
</comment>